<dbReference type="AlphaFoldDB" id="A0A7R9VWX4"/>
<name>A0A7R9VWX4_9STRA</name>
<organism evidence="1">
    <name type="scientific">Pseudictyota dubia</name>
    <dbReference type="NCBI Taxonomy" id="2749911"/>
    <lineage>
        <taxon>Eukaryota</taxon>
        <taxon>Sar</taxon>
        <taxon>Stramenopiles</taxon>
        <taxon>Ochrophyta</taxon>
        <taxon>Bacillariophyta</taxon>
        <taxon>Mediophyceae</taxon>
        <taxon>Biddulphiophycidae</taxon>
        <taxon>Eupodiscales</taxon>
        <taxon>Odontellaceae</taxon>
        <taxon>Pseudictyota</taxon>
    </lineage>
</organism>
<evidence type="ECO:0000313" key="1">
    <source>
        <dbReference type="EMBL" id="CAD8307671.1"/>
    </source>
</evidence>
<dbReference type="EMBL" id="HBED01017023">
    <property type="protein sequence ID" value="CAD8307671.1"/>
    <property type="molecule type" value="Transcribed_RNA"/>
</dbReference>
<accession>A0A7R9VWX4</accession>
<proteinExistence type="predicted"/>
<gene>
    <name evidence="1" type="ORF">TDUB1175_LOCUS8495</name>
</gene>
<reference evidence="1" key="1">
    <citation type="submission" date="2021-01" db="EMBL/GenBank/DDBJ databases">
        <authorList>
            <person name="Corre E."/>
            <person name="Pelletier E."/>
            <person name="Niang G."/>
            <person name="Scheremetjew M."/>
            <person name="Finn R."/>
            <person name="Kale V."/>
            <person name="Holt S."/>
            <person name="Cochrane G."/>
            <person name="Meng A."/>
            <person name="Brown T."/>
            <person name="Cohen L."/>
        </authorList>
    </citation>
    <scope>NUCLEOTIDE SEQUENCE</scope>
    <source>
        <strain evidence="1">CCMP147</strain>
    </source>
</reference>
<protein>
    <submittedName>
        <fullName evidence="1">Uncharacterized protein</fullName>
    </submittedName>
</protein>
<sequence length="125" mass="14765">MRHGEMEKACKKEHFVPHTNRICVWKIRFKPKRNIKKTIGLHRRAQSLTMAHQVIHSINAMNESEDTFLQLCIWEQGKDILSNYANHNICKTGRERQQEANLTQPANTNYYHGEESAWYQITETL</sequence>